<evidence type="ECO:0000313" key="2">
    <source>
        <dbReference type="EMBL" id="QDV56816.1"/>
    </source>
</evidence>
<dbReference type="EMBL" id="CP036318">
    <property type="protein sequence ID" value="QDV56816.1"/>
    <property type="molecule type" value="Genomic_DNA"/>
</dbReference>
<dbReference type="RefSeq" id="WP_145285688.1">
    <property type="nucleotide sequence ID" value="NZ_CP036318.1"/>
</dbReference>
<dbReference type="PROSITE" id="PS51257">
    <property type="entry name" value="PROKAR_LIPOPROTEIN"/>
    <property type="match status" value="1"/>
</dbReference>
<proteinExistence type="predicted"/>
<sequence length="825" mass="92279" precursor="true">MRSFVNGIVRISCLPWLALLACAARGDNPLPWDFKPYNVVVWIVADDRTAIDIPDLIHSLDESFYKSPGAAWSPVVEEPPAEIRSILYRNYETLEYDDIAARDYVLAMKRNHLFSSSVRSIATAADKLESIPGDPVAIETMSRASAEIPKANWNRFLDSLTFKTPERLVIAGAAQDGSDVEIYFDQTFIARLKNALDEGAPRLRSAVEKYKESLPTASPTEAQRINKIIAESEAWAAISDTTTLTEDQQLILKLSETQELTIPTDIILQPIRAALEQRQPWAEFVQQWKIDEDDNLHMRLPGTQTFLPLPNRVFKDFYLKTARPDGIKTPDGAVGIDKQDEFINQQVLIDQLREMIVEGNGWTKFGTRLSAQPEGVLYLESQWSVGEEEEVYEAARKAKKKIVNDDLMDAMILPRGIALNLQPQAKIIDPKIPGAVAPKIENPDKVFIVRIETAASPMSISVRELDCPMRFMGPIVTASAIDQRTLADAVARATLKSFAPIVRLDNVGKKNASGRVRAGGLLMIENAEGELVLDESSPAAIKPGDLLQPMIRRIDRFGNPSLLEIVDFAYLKAAELDKAKIELDAYAGRVGTLQGRSDRRTMRTAMKIRPFLDETIVRLHAQGEPDVPLIGYDIFSKELDSREMELVGRTDWDGRIWIKKTDQPLMLLYVKNGRSVLAKLPVVPGQSEMEVADIRGDDTRLRAEAYLKGVENQIVDLVAIRTLLAARIRIKLEKGDLESARELFRALKEQPSYTLIADDMDFQSTVIQTESKSQNAAIRRMFGRTRELLKEHISDALINSLQRDLIAVEKGEPMPSKANAEAEAN</sequence>
<dbReference type="AlphaFoldDB" id="A0A518IUP9"/>
<dbReference type="Proteomes" id="UP000316770">
    <property type="component" value="Chromosome"/>
</dbReference>
<organism evidence="2 3">
    <name type="scientific">Rosistilla oblonga</name>
    <dbReference type="NCBI Taxonomy" id="2527990"/>
    <lineage>
        <taxon>Bacteria</taxon>
        <taxon>Pseudomonadati</taxon>
        <taxon>Planctomycetota</taxon>
        <taxon>Planctomycetia</taxon>
        <taxon>Pirellulales</taxon>
        <taxon>Pirellulaceae</taxon>
        <taxon>Rosistilla</taxon>
    </lineage>
</organism>
<keyword evidence="3" id="KW-1185">Reference proteome</keyword>
<name>A0A518IUP9_9BACT</name>
<protein>
    <submittedName>
        <fullName evidence="2">Uncharacterized protein</fullName>
    </submittedName>
</protein>
<evidence type="ECO:0000313" key="3">
    <source>
        <dbReference type="Proteomes" id="UP000316770"/>
    </source>
</evidence>
<keyword evidence="1" id="KW-0732">Signal</keyword>
<feature type="signal peptide" evidence="1">
    <location>
        <begin position="1"/>
        <end position="23"/>
    </location>
</feature>
<reference evidence="2 3" key="1">
    <citation type="submission" date="2019-02" db="EMBL/GenBank/DDBJ databases">
        <title>Deep-cultivation of Planctomycetes and their phenomic and genomic characterization uncovers novel biology.</title>
        <authorList>
            <person name="Wiegand S."/>
            <person name="Jogler M."/>
            <person name="Boedeker C."/>
            <person name="Pinto D."/>
            <person name="Vollmers J."/>
            <person name="Rivas-Marin E."/>
            <person name="Kohn T."/>
            <person name="Peeters S.H."/>
            <person name="Heuer A."/>
            <person name="Rast P."/>
            <person name="Oberbeckmann S."/>
            <person name="Bunk B."/>
            <person name="Jeske O."/>
            <person name="Meyerdierks A."/>
            <person name="Storesund J.E."/>
            <person name="Kallscheuer N."/>
            <person name="Luecker S."/>
            <person name="Lage O.M."/>
            <person name="Pohl T."/>
            <person name="Merkel B.J."/>
            <person name="Hornburger P."/>
            <person name="Mueller R.-W."/>
            <person name="Bruemmer F."/>
            <person name="Labrenz M."/>
            <person name="Spormann A.M."/>
            <person name="Op den Camp H."/>
            <person name="Overmann J."/>
            <person name="Amann R."/>
            <person name="Jetten M.S.M."/>
            <person name="Mascher T."/>
            <person name="Medema M.H."/>
            <person name="Devos D.P."/>
            <person name="Kaster A.-K."/>
            <person name="Ovreas L."/>
            <person name="Rohde M."/>
            <person name="Galperin M.Y."/>
            <person name="Jogler C."/>
        </authorList>
    </citation>
    <scope>NUCLEOTIDE SEQUENCE [LARGE SCALE GENOMIC DNA]</scope>
    <source>
        <strain evidence="2 3">Mal33</strain>
    </source>
</reference>
<evidence type="ECO:0000256" key="1">
    <source>
        <dbReference type="SAM" id="SignalP"/>
    </source>
</evidence>
<accession>A0A518IUP9</accession>
<feature type="chain" id="PRO_5022009059" evidence="1">
    <location>
        <begin position="24"/>
        <end position="825"/>
    </location>
</feature>
<gene>
    <name evidence="2" type="ORF">Mal33_28160</name>
</gene>